<dbReference type="Gene3D" id="2.30.29.30">
    <property type="entry name" value="Pleckstrin-homology domain (PH domain)/Phosphotyrosine-binding domain (PTB)"/>
    <property type="match status" value="1"/>
</dbReference>
<feature type="domain" description="GRAM" evidence="3">
    <location>
        <begin position="122"/>
        <end position="199"/>
    </location>
</feature>
<comment type="caution">
    <text evidence="4">The sequence shown here is derived from an EMBL/GenBank/DDBJ whole genome shotgun (WGS) entry which is preliminary data.</text>
</comment>
<evidence type="ECO:0000313" key="5">
    <source>
        <dbReference type="Proteomes" id="UP001229421"/>
    </source>
</evidence>
<keyword evidence="5" id="KW-1185">Reference proteome</keyword>
<organism evidence="4 5">
    <name type="scientific">Tagetes erecta</name>
    <name type="common">African marigold</name>
    <dbReference type="NCBI Taxonomy" id="13708"/>
    <lineage>
        <taxon>Eukaryota</taxon>
        <taxon>Viridiplantae</taxon>
        <taxon>Streptophyta</taxon>
        <taxon>Embryophyta</taxon>
        <taxon>Tracheophyta</taxon>
        <taxon>Spermatophyta</taxon>
        <taxon>Magnoliopsida</taxon>
        <taxon>eudicotyledons</taxon>
        <taxon>Gunneridae</taxon>
        <taxon>Pentapetalae</taxon>
        <taxon>asterids</taxon>
        <taxon>campanulids</taxon>
        <taxon>Asterales</taxon>
        <taxon>Asteraceae</taxon>
        <taxon>Asteroideae</taxon>
        <taxon>Heliantheae alliance</taxon>
        <taxon>Tageteae</taxon>
        <taxon>Tagetes</taxon>
    </lineage>
</organism>
<dbReference type="AlphaFoldDB" id="A0AAD8L3F0"/>
<feature type="region of interest" description="Disordered" evidence="2">
    <location>
        <begin position="1"/>
        <end position="59"/>
    </location>
</feature>
<reference evidence="4" key="1">
    <citation type="journal article" date="2023" name="bioRxiv">
        <title>Improved chromosome-level genome assembly for marigold (Tagetes erecta).</title>
        <authorList>
            <person name="Jiang F."/>
            <person name="Yuan L."/>
            <person name="Wang S."/>
            <person name="Wang H."/>
            <person name="Xu D."/>
            <person name="Wang A."/>
            <person name="Fan W."/>
        </authorList>
    </citation>
    <scope>NUCLEOTIDE SEQUENCE</scope>
    <source>
        <strain evidence="4">WSJ</strain>
        <tissue evidence="4">Leaf</tissue>
    </source>
</reference>
<dbReference type="InterPro" id="IPR011993">
    <property type="entry name" value="PH-like_dom_sf"/>
</dbReference>
<sequence length="252" mass="27535">MYPNQSSNQSQDASHSASKPNNADRNNTIPPLPSSAASPPPPASNPYVSAAPVRDSSTKNTMDSVKVMFGRWAKKAAEATKKGQEYAGDVWQHLKTGSSITDAAVGRIAQGTKVLAEGGYDKIFRTTFQTIPDERLIKSYACFLSTSAGPVMGLLYISTTKLAFCSDNPLPYKVGDEKKWSYYKVVIPLLQLKAIQPSRSKLNPAEKYIQVISVDAHEFWFMGFVNYDGAVKNLQGVLDTHQYPLCIGTSNC</sequence>
<dbReference type="Proteomes" id="UP001229421">
    <property type="component" value="Unassembled WGS sequence"/>
</dbReference>
<dbReference type="Pfam" id="PF02893">
    <property type="entry name" value="GRAM"/>
    <property type="match status" value="1"/>
</dbReference>
<evidence type="ECO:0000259" key="3">
    <source>
        <dbReference type="SMART" id="SM00568"/>
    </source>
</evidence>
<proteinExistence type="inferred from homology"/>
<dbReference type="InterPro" id="IPR004182">
    <property type="entry name" value="GRAM"/>
</dbReference>
<accession>A0AAD8L3F0</accession>
<name>A0AAD8L3F0_TARER</name>
<gene>
    <name evidence="4" type="ORF">QVD17_09173</name>
</gene>
<evidence type="ECO:0000256" key="1">
    <source>
        <dbReference type="ARBA" id="ARBA00009414"/>
    </source>
</evidence>
<feature type="compositionally biased region" description="Polar residues" evidence="2">
    <location>
        <begin position="1"/>
        <end position="29"/>
    </location>
</feature>
<evidence type="ECO:0000256" key="2">
    <source>
        <dbReference type="SAM" id="MobiDB-lite"/>
    </source>
</evidence>
<protein>
    <recommendedName>
        <fullName evidence="3">GRAM domain-containing protein</fullName>
    </recommendedName>
</protein>
<dbReference type="SMART" id="SM00568">
    <property type="entry name" value="GRAM"/>
    <property type="match status" value="1"/>
</dbReference>
<dbReference type="InterPro" id="IPR037848">
    <property type="entry name" value="GEM-like"/>
</dbReference>
<dbReference type="PANTHER" id="PTHR31969">
    <property type="entry name" value="GEM-LIKE PROTEIN 2"/>
    <property type="match status" value="1"/>
</dbReference>
<feature type="compositionally biased region" description="Pro residues" evidence="2">
    <location>
        <begin position="30"/>
        <end position="44"/>
    </location>
</feature>
<dbReference type="EMBL" id="JAUHHV010000002">
    <property type="protein sequence ID" value="KAK1432278.1"/>
    <property type="molecule type" value="Genomic_DNA"/>
</dbReference>
<evidence type="ECO:0000313" key="4">
    <source>
        <dbReference type="EMBL" id="KAK1432278.1"/>
    </source>
</evidence>
<comment type="similarity">
    <text evidence="1">Belongs to the GEM family.</text>
</comment>